<comment type="subcellular location">
    <subcellularLocation>
        <location evidence="1">Cell outer membrane</location>
    </subcellularLocation>
</comment>
<evidence type="ECO:0000256" key="5">
    <source>
        <dbReference type="SAM" id="SignalP"/>
    </source>
</evidence>
<evidence type="ECO:0000259" key="7">
    <source>
        <dbReference type="Pfam" id="PF14322"/>
    </source>
</evidence>
<name>A0A9E2S738_9BACT</name>
<keyword evidence="9" id="KW-1185">Reference proteome</keyword>
<keyword evidence="4" id="KW-0998">Cell outer membrane</keyword>
<comment type="caution">
    <text evidence="8">The sequence shown here is derived from an EMBL/GenBank/DDBJ whole genome shotgun (WGS) entry which is preliminary data.</text>
</comment>
<evidence type="ECO:0000256" key="3">
    <source>
        <dbReference type="ARBA" id="ARBA00023136"/>
    </source>
</evidence>
<accession>A0A9E2S738</accession>
<evidence type="ECO:0000313" key="8">
    <source>
        <dbReference type="EMBL" id="MBV4355674.1"/>
    </source>
</evidence>
<dbReference type="Pfam" id="PF07980">
    <property type="entry name" value="SusD_RagB"/>
    <property type="match status" value="1"/>
</dbReference>
<dbReference type="RefSeq" id="WP_217789222.1">
    <property type="nucleotide sequence ID" value="NZ_JAHSPG010000001.1"/>
</dbReference>
<evidence type="ECO:0000256" key="1">
    <source>
        <dbReference type="ARBA" id="ARBA00004442"/>
    </source>
</evidence>
<dbReference type="Proteomes" id="UP000812270">
    <property type="component" value="Unassembled WGS sequence"/>
</dbReference>
<dbReference type="GO" id="GO:0009279">
    <property type="term" value="C:cell outer membrane"/>
    <property type="evidence" value="ECO:0007669"/>
    <property type="project" value="UniProtKB-SubCell"/>
</dbReference>
<feature type="domain" description="RagB/SusD" evidence="6">
    <location>
        <begin position="314"/>
        <end position="625"/>
    </location>
</feature>
<reference evidence="8" key="1">
    <citation type="submission" date="2021-06" db="EMBL/GenBank/DDBJ databases">
        <authorList>
            <person name="Huq M.A."/>
        </authorList>
    </citation>
    <scope>NUCLEOTIDE SEQUENCE</scope>
    <source>
        <strain evidence="8">MAH-26</strain>
    </source>
</reference>
<keyword evidence="3" id="KW-0472">Membrane</keyword>
<evidence type="ECO:0000259" key="6">
    <source>
        <dbReference type="Pfam" id="PF07980"/>
    </source>
</evidence>
<dbReference type="InterPro" id="IPR012944">
    <property type="entry name" value="SusD_RagB_dom"/>
</dbReference>
<dbReference type="AlphaFoldDB" id="A0A9E2S738"/>
<evidence type="ECO:0000313" key="9">
    <source>
        <dbReference type="Proteomes" id="UP000812270"/>
    </source>
</evidence>
<dbReference type="EMBL" id="JAHSPG010000001">
    <property type="protein sequence ID" value="MBV4355674.1"/>
    <property type="molecule type" value="Genomic_DNA"/>
</dbReference>
<gene>
    <name evidence="8" type="ORF">KTO63_00850</name>
</gene>
<feature type="chain" id="PRO_5039221229" evidence="5">
    <location>
        <begin position="22"/>
        <end position="625"/>
    </location>
</feature>
<proteinExistence type="predicted"/>
<protein>
    <submittedName>
        <fullName evidence="8">RagB/SusD family nutrient uptake outer membrane protein</fullName>
    </submittedName>
</protein>
<keyword evidence="2 5" id="KW-0732">Signal</keyword>
<evidence type="ECO:0000256" key="4">
    <source>
        <dbReference type="ARBA" id="ARBA00023237"/>
    </source>
</evidence>
<feature type="domain" description="SusD-like N-terminal" evidence="7">
    <location>
        <begin position="19"/>
        <end position="229"/>
    </location>
</feature>
<dbReference type="PROSITE" id="PS51257">
    <property type="entry name" value="PROKAR_LIPOPROTEIN"/>
    <property type="match status" value="1"/>
</dbReference>
<feature type="signal peptide" evidence="5">
    <location>
        <begin position="1"/>
        <end position="21"/>
    </location>
</feature>
<dbReference type="InterPro" id="IPR033985">
    <property type="entry name" value="SusD-like_N"/>
</dbReference>
<sequence length="625" mass="69456">MQKAIYILVFALALGSCNKFLDQVPDDKLTEADTWKSWATANKFLANVYSHVPDEFGQRDGGKYTASDNYNNGGIWTGGSDEGEFLWGFVRSNNVNIGAWDATSDFVKTYWTNYYQGIQGASTFIANIDLVQDQALTNDLKKQYKAEARALRAIYYYNLMRIYGPVVLMGQAPVDPNATLQIPRNSIDEVADFISSELTTAAVDLPVTPSSTGDYGRVTKGVAMAYKAQALLYAASPLFNGNTDYANLKNKDGKQLISQTYDVTKWKKAATAYADFMTTFVPGTYSLYKETDADPFMAAYKSCRNVLLTDWNSEVIFSRKGSVDSRQYELCPRHDGAPSGDVKGGTGLAATQTMVDAFFMANGMSPVTGYNSDGTPIVNAASGYQTSGFSSFKAPSTNTTLGAKAVFNQWINREPRFYVNITYNRAYWINQNYPVETTVFKGGNSGKAADGSGGDYSVTGYVVRKSMSTGKWGNNSDHKLTLLRLAELYLGYAEALNESDYGANLTETLKYLNLIRERAGIPQYGTGANALPVPANQTEMRDAIRKERRVELAFENSRFFDVRRWKIAETTENGKMWGMNIDAVESAFYNLKSFETRVFTKKHYLFPLPQTDINNDTQLIQNTGW</sequence>
<dbReference type="Pfam" id="PF14322">
    <property type="entry name" value="SusD-like_3"/>
    <property type="match status" value="1"/>
</dbReference>
<evidence type="ECO:0000256" key="2">
    <source>
        <dbReference type="ARBA" id="ARBA00022729"/>
    </source>
</evidence>
<organism evidence="8 9">
    <name type="scientific">Pinibacter aurantiacus</name>
    <dbReference type="NCBI Taxonomy" id="2851599"/>
    <lineage>
        <taxon>Bacteria</taxon>
        <taxon>Pseudomonadati</taxon>
        <taxon>Bacteroidota</taxon>
        <taxon>Chitinophagia</taxon>
        <taxon>Chitinophagales</taxon>
        <taxon>Chitinophagaceae</taxon>
        <taxon>Pinibacter</taxon>
    </lineage>
</organism>